<evidence type="ECO:0000256" key="8">
    <source>
        <dbReference type="PIRSR" id="PIRSR000862-1"/>
    </source>
</evidence>
<protein>
    <recommendedName>
        <fullName evidence="7">Lipase</fullName>
    </recommendedName>
</protein>
<evidence type="ECO:0000313" key="12">
    <source>
        <dbReference type="Proteomes" id="UP001154078"/>
    </source>
</evidence>
<feature type="domain" description="Partial AB-hydrolase lipase" evidence="10">
    <location>
        <begin position="50"/>
        <end position="103"/>
    </location>
</feature>
<dbReference type="AlphaFoldDB" id="A0A9P0BD65"/>
<dbReference type="PIRSF" id="PIRSF000862">
    <property type="entry name" value="Steryl_ester_lip"/>
    <property type="match status" value="1"/>
</dbReference>
<feature type="active site" description="Charge relay system" evidence="8">
    <location>
        <position position="384"/>
    </location>
</feature>
<dbReference type="GO" id="GO:0016042">
    <property type="term" value="P:lipid catabolic process"/>
    <property type="evidence" value="ECO:0007669"/>
    <property type="project" value="UniProtKB-KW"/>
</dbReference>
<organism evidence="11 12">
    <name type="scientific">Brassicogethes aeneus</name>
    <name type="common">Rape pollen beetle</name>
    <name type="synonym">Meligethes aeneus</name>
    <dbReference type="NCBI Taxonomy" id="1431903"/>
    <lineage>
        <taxon>Eukaryota</taxon>
        <taxon>Metazoa</taxon>
        <taxon>Ecdysozoa</taxon>
        <taxon>Arthropoda</taxon>
        <taxon>Hexapoda</taxon>
        <taxon>Insecta</taxon>
        <taxon>Pterygota</taxon>
        <taxon>Neoptera</taxon>
        <taxon>Endopterygota</taxon>
        <taxon>Coleoptera</taxon>
        <taxon>Polyphaga</taxon>
        <taxon>Cucujiformia</taxon>
        <taxon>Nitidulidae</taxon>
        <taxon>Meligethinae</taxon>
        <taxon>Brassicogethes</taxon>
    </lineage>
</organism>
<keyword evidence="5" id="KW-0443">Lipid metabolism</keyword>
<dbReference type="Proteomes" id="UP001154078">
    <property type="component" value="Chromosome 7"/>
</dbReference>
<evidence type="ECO:0000256" key="1">
    <source>
        <dbReference type="ARBA" id="ARBA00010701"/>
    </source>
</evidence>
<keyword evidence="4 7" id="KW-0442">Lipid degradation</keyword>
<evidence type="ECO:0000256" key="6">
    <source>
        <dbReference type="ARBA" id="ARBA00023180"/>
    </source>
</evidence>
<evidence type="ECO:0000256" key="9">
    <source>
        <dbReference type="SAM" id="SignalP"/>
    </source>
</evidence>
<evidence type="ECO:0000256" key="7">
    <source>
        <dbReference type="PIRNR" id="PIRNR000862"/>
    </source>
</evidence>
<keyword evidence="6" id="KW-0325">Glycoprotein</keyword>
<keyword evidence="3 7" id="KW-0378">Hydrolase</keyword>
<feature type="chain" id="PRO_5040352618" description="Lipase" evidence="9">
    <location>
        <begin position="19"/>
        <end position="416"/>
    </location>
</feature>
<dbReference type="InterPro" id="IPR006693">
    <property type="entry name" value="AB_hydrolase_lipase"/>
</dbReference>
<evidence type="ECO:0000313" key="11">
    <source>
        <dbReference type="EMBL" id="CAH0560919.1"/>
    </source>
</evidence>
<evidence type="ECO:0000256" key="3">
    <source>
        <dbReference type="ARBA" id="ARBA00022801"/>
    </source>
</evidence>
<feature type="signal peptide" evidence="9">
    <location>
        <begin position="1"/>
        <end position="18"/>
    </location>
</feature>
<gene>
    <name evidence="11" type="ORF">MELIAE_LOCUS10587</name>
</gene>
<evidence type="ECO:0000256" key="4">
    <source>
        <dbReference type="ARBA" id="ARBA00022963"/>
    </source>
</evidence>
<proteinExistence type="inferred from homology"/>
<feature type="active site" description="Nucleophile" evidence="8">
    <location>
        <position position="181"/>
    </location>
</feature>
<comment type="similarity">
    <text evidence="1 7">Belongs to the AB hydrolase superfamily. Lipase family.</text>
</comment>
<dbReference type="InterPro" id="IPR025483">
    <property type="entry name" value="Lipase_euk"/>
</dbReference>
<dbReference type="InterPro" id="IPR029058">
    <property type="entry name" value="AB_hydrolase_fold"/>
</dbReference>
<sequence length="416" mass="47768">MSYLHLIFTCLFVAFAKCEYENNVCPTYIDYINIRNNTDCWYNFAAVDKVPDIIKKSGYPFIEYKVQTRDGYILTVFRIPSVNKKKPAVFMLHGVQSSAGIFVGLGRSSLAFLLSDAGYDVWLGNYRGTEYSEGHTHLNASMREYWDYGVDEIALIDVPLMLRLVTHHSGYRGKIIYVGHSLGTTAAMMYASEFPMEARKTVQLFVWISPAYKLTHMRSPYRVVFPLFRTALRFSNHLNLVQVISRGYSSRLTRPTCLASPALMLLCLNVLNLFLGPFTEISPETIPVLLNQLPSGTSFKTLTYLSEAVKGNFKKFDYGGRNMMKYGTEEPPEYDVSKIDIPVILAYSAHDWATSKDDAMELYMTLSNHVRYGRIEINKLNFNHFDFLFGKNSRRLVAEPLIKMIEKFQIEKKRKF</sequence>
<evidence type="ECO:0000256" key="5">
    <source>
        <dbReference type="ARBA" id="ARBA00023098"/>
    </source>
</evidence>
<dbReference type="Gene3D" id="3.40.50.1820">
    <property type="entry name" value="alpha/beta hydrolase"/>
    <property type="match status" value="1"/>
</dbReference>
<keyword evidence="2 9" id="KW-0732">Signal</keyword>
<dbReference type="OrthoDB" id="9974421at2759"/>
<reference evidence="11" key="1">
    <citation type="submission" date="2021-12" db="EMBL/GenBank/DDBJ databases">
        <authorList>
            <person name="King R."/>
        </authorList>
    </citation>
    <scope>NUCLEOTIDE SEQUENCE</scope>
</reference>
<dbReference type="FunFam" id="3.40.50.1820:FF:000057">
    <property type="entry name" value="Lipase"/>
    <property type="match status" value="1"/>
</dbReference>
<dbReference type="PANTHER" id="PTHR11005">
    <property type="entry name" value="LYSOSOMAL ACID LIPASE-RELATED"/>
    <property type="match status" value="1"/>
</dbReference>
<name>A0A9P0BD65_BRAAE</name>
<keyword evidence="12" id="KW-1185">Reference proteome</keyword>
<feature type="active site" description="Charge relay system" evidence="8">
    <location>
        <position position="351"/>
    </location>
</feature>
<dbReference type="SUPFAM" id="SSF53474">
    <property type="entry name" value="alpha/beta-Hydrolases"/>
    <property type="match status" value="1"/>
</dbReference>
<evidence type="ECO:0000256" key="2">
    <source>
        <dbReference type="ARBA" id="ARBA00022729"/>
    </source>
</evidence>
<accession>A0A9P0BD65</accession>
<evidence type="ECO:0000259" key="10">
    <source>
        <dbReference type="Pfam" id="PF04083"/>
    </source>
</evidence>
<dbReference type="Pfam" id="PF04083">
    <property type="entry name" value="Abhydro_lipase"/>
    <property type="match status" value="1"/>
</dbReference>
<dbReference type="EMBL" id="OV121138">
    <property type="protein sequence ID" value="CAH0560919.1"/>
    <property type="molecule type" value="Genomic_DNA"/>
</dbReference>
<dbReference type="GO" id="GO:0016788">
    <property type="term" value="F:hydrolase activity, acting on ester bonds"/>
    <property type="evidence" value="ECO:0007669"/>
    <property type="project" value="InterPro"/>
</dbReference>